<evidence type="ECO:0000313" key="1">
    <source>
        <dbReference type="EMBL" id="KAG0409798.1"/>
    </source>
</evidence>
<gene>
    <name evidence="1" type="ORF">HPB47_013087</name>
</gene>
<sequence length="1500" mass="170732">MPLNSFYKLLLIEICEILAILFAVPPNCTLLWEHAGYEVGKDYVYHYNGKLQVQNPEQSLQSSGFVFRSKVIAQPRPDHTHFKIIDFEVDSFNGEHIQLSEQEFHYHSTDALKQFIERPFAGKFSKGKLVAAELGKNEPKWSKNLKKGVVSVFQLNLANGRHDNPNAKQFYVKEESPEGNCDTLYIVGENEGDLRVTKIKNLKKCDEQIYTIGRVKGHKCVDCKVLETHPSLATSQIEYSLDGTPEHYVIHHASATSNTEFKHFGAGNTVRVQINRTLELEEVRGATTDVRLPEVVEKVDHLWLSFPESGGADSLEELREVNRFVADYEFTADKDRFIAGLNYLVSIEYEDDDIKDIDSKEIGDNFLALHSFFAAMPFEEVAQMYDQTVANAPEASKSDVRRLFLDLLSATGGNPHAAFGMQLIKEDKLPDDESEHFLSKLALHLKENSPALLTELTNTCEHVKPRRHVWVNCQLALSSLAGQKGCVRAKTNEEHDKGFCKPSLVSHFFNTAGNLATRSAVHYLERIISPEANQPEYRRASAFWALKQSVPRHPEMTKTVTMTLHKLEDASAKKVAAWVPVILSRVQRGLQSPPTFLSDPHDQGRMHLQNRAQHLRHVVPMWNNVDRFSEPLDHTQSQFTLSTSYDPKYDYGSATAFGLVRADDSYLPRGVYLGVQDYFGGHSANTASLTFENWGLDKLLNRVLGLHPGSTTNMWNVFGRRRFTRDASVKKEMKEVEDALPVTDREYDHVYGRLSIDLFGHAIDTWEFDESIVQELTEGNDSPGRKLRNLLGRVQRKKSFYLSKDMLYGIPTELGVPIYIEHKQAECTYINRKTFSVNHADDAKFFLHFKRHYVHESRGYSAVGVNLAFNKTFLAVGANVQTLFNLPINLHVNVDPIHNRMSLKRPLSLPWNVMNHHFRPYTFVKQYGLATDASTASTSLSQYPLYNKDEVTKFDRTYFADFFGYGLNVKGSLLSKGLKKRLQDIWYESDYRQKFYYATLNPEGHPRELRFTLVPAEGYATTEIQVDLGYKFLEPNSSRDSHFPVHDNVGEDGQVPSTHVLNLDYALNGTKERKVSAELRYSFTQDNFKHKVQVFYDRTPFHPEEQDHIKVCLDVTAKFPEPDWARLNNLSLFYEGKKLESQLNLRYGKNCVDQSSIIFKSKHTHTDDEAKQIRENAEGKPLGNNRLKMNRLRRLFEKCTDAQRRGVPLNFCMKYMYQSSRLGKFATEVEYKNLKPLFPTLLAHHMTTDPHGSFLGTLASYIHGPNGKFHVVSQVPPVEKYSDIVHVPIYGHLLAPRVFSLLGYSNMANYISYYKPRYCGLQGKSVTTFDDIVVHLPMTDCFKVVAKDCSPNKRFTVLARDTGDAALPKALKVFIQSTKVELIPVHHGGGLAFYIDGNRVPLTPGVPYSHTAHDVELFTVTQANKFYEVTSLPYGLFLGFDGNILLVQTANIYRGKLCGLCGDYNYERQRELVGPDLHYYNDTLEFAKSYVVPSSACTPP</sequence>
<protein>
    <submittedName>
        <fullName evidence="1">Uncharacterized protein</fullName>
    </submittedName>
</protein>
<comment type="caution">
    <text evidence="1">The sequence shown here is derived from an EMBL/GenBank/DDBJ whole genome shotgun (WGS) entry which is preliminary data.</text>
</comment>
<name>A0AC60NRQ8_IXOPE</name>
<keyword evidence="2" id="KW-1185">Reference proteome</keyword>
<dbReference type="Proteomes" id="UP000805193">
    <property type="component" value="Unassembled WGS sequence"/>
</dbReference>
<evidence type="ECO:0000313" key="2">
    <source>
        <dbReference type="Proteomes" id="UP000805193"/>
    </source>
</evidence>
<dbReference type="EMBL" id="JABSTQ010011590">
    <property type="protein sequence ID" value="KAG0409798.1"/>
    <property type="molecule type" value="Genomic_DNA"/>
</dbReference>
<accession>A0AC60NRQ8</accession>
<organism evidence="1 2">
    <name type="scientific">Ixodes persulcatus</name>
    <name type="common">Taiga tick</name>
    <dbReference type="NCBI Taxonomy" id="34615"/>
    <lineage>
        <taxon>Eukaryota</taxon>
        <taxon>Metazoa</taxon>
        <taxon>Ecdysozoa</taxon>
        <taxon>Arthropoda</taxon>
        <taxon>Chelicerata</taxon>
        <taxon>Arachnida</taxon>
        <taxon>Acari</taxon>
        <taxon>Parasitiformes</taxon>
        <taxon>Ixodida</taxon>
        <taxon>Ixodoidea</taxon>
        <taxon>Ixodidae</taxon>
        <taxon>Ixodinae</taxon>
        <taxon>Ixodes</taxon>
    </lineage>
</organism>
<reference evidence="1 2" key="1">
    <citation type="journal article" date="2020" name="Cell">
        <title>Large-Scale Comparative Analyses of Tick Genomes Elucidate Their Genetic Diversity and Vector Capacities.</title>
        <authorList>
            <consortium name="Tick Genome and Microbiome Consortium (TIGMIC)"/>
            <person name="Jia N."/>
            <person name="Wang J."/>
            <person name="Shi W."/>
            <person name="Du L."/>
            <person name="Sun Y."/>
            <person name="Zhan W."/>
            <person name="Jiang J.F."/>
            <person name="Wang Q."/>
            <person name="Zhang B."/>
            <person name="Ji P."/>
            <person name="Bell-Sakyi L."/>
            <person name="Cui X.M."/>
            <person name="Yuan T.T."/>
            <person name="Jiang B.G."/>
            <person name="Yang W.F."/>
            <person name="Lam T.T."/>
            <person name="Chang Q.C."/>
            <person name="Ding S.J."/>
            <person name="Wang X.J."/>
            <person name="Zhu J.G."/>
            <person name="Ruan X.D."/>
            <person name="Zhao L."/>
            <person name="Wei J.T."/>
            <person name="Ye R.Z."/>
            <person name="Que T.C."/>
            <person name="Du C.H."/>
            <person name="Zhou Y.H."/>
            <person name="Cheng J.X."/>
            <person name="Dai P.F."/>
            <person name="Guo W.B."/>
            <person name="Han X.H."/>
            <person name="Huang E.J."/>
            <person name="Li L.F."/>
            <person name="Wei W."/>
            <person name="Gao Y.C."/>
            <person name="Liu J.Z."/>
            <person name="Shao H.Z."/>
            <person name="Wang X."/>
            <person name="Wang C.C."/>
            <person name="Yang T.C."/>
            <person name="Huo Q.B."/>
            <person name="Li W."/>
            <person name="Chen H.Y."/>
            <person name="Chen S.E."/>
            <person name="Zhou L.G."/>
            <person name="Ni X.B."/>
            <person name="Tian J.H."/>
            <person name="Sheng Y."/>
            <person name="Liu T."/>
            <person name="Pan Y.S."/>
            <person name="Xia L.Y."/>
            <person name="Li J."/>
            <person name="Zhao F."/>
            <person name="Cao W.C."/>
        </authorList>
    </citation>
    <scope>NUCLEOTIDE SEQUENCE [LARGE SCALE GENOMIC DNA]</scope>
    <source>
        <strain evidence="1">Iper-2018</strain>
    </source>
</reference>
<proteinExistence type="predicted"/>